<proteinExistence type="predicted"/>
<evidence type="ECO:0000313" key="5">
    <source>
        <dbReference type="Proteomes" id="UP000663829"/>
    </source>
</evidence>
<organism evidence="3 5">
    <name type="scientific">Didymodactylos carnosus</name>
    <dbReference type="NCBI Taxonomy" id="1234261"/>
    <lineage>
        <taxon>Eukaryota</taxon>
        <taxon>Metazoa</taxon>
        <taxon>Spiralia</taxon>
        <taxon>Gnathifera</taxon>
        <taxon>Rotifera</taxon>
        <taxon>Eurotatoria</taxon>
        <taxon>Bdelloidea</taxon>
        <taxon>Philodinida</taxon>
        <taxon>Philodinidae</taxon>
        <taxon>Didymodactylos</taxon>
    </lineage>
</organism>
<evidence type="ECO:0000313" key="3">
    <source>
        <dbReference type="EMBL" id="CAF1455434.1"/>
    </source>
</evidence>
<dbReference type="EMBL" id="CAJNOQ010019701">
    <property type="protein sequence ID" value="CAF1455434.1"/>
    <property type="molecule type" value="Genomic_DNA"/>
</dbReference>
<name>A0A815PZK4_9BILA</name>
<comment type="caution">
    <text evidence="3">The sequence shown here is derived from an EMBL/GenBank/DDBJ whole genome shotgun (WGS) entry which is preliminary data.</text>
</comment>
<protein>
    <recommendedName>
        <fullName evidence="2">MACPF-like domain-containing protein</fullName>
    </recommendedName>
</protein>
<dbReference type="OrthoDB" id="2163268at2759"/>
<gene>
    <name evidence="3" type="ORF">GPM918_LOCUS34883</name>
    <name evidence="4" type="ORF">SRO942_LOCUS35593</name>
</gene>
<keyword evidence="5" id="KW-1185">Reference proteome</keyword>
<dbReference type="EMBL" id="CAJOBC010085151">
    <property type="protein sequence ID" value="CAF4327342.1"/>
    <property type="molecule type" value="Genomic_DNA"/>
</dbReference>
<sequence>MAESSDRNHPAFSTPQQQELKIPGGTSQGAAAAAGEIFKATQLTSEQWQILFETRHLNKALFIDADKPKYSFEPVLQLRRGMLPKLKVDERSEIEAHLTYTERSKLFVENHFTEVEASFQCPFVAVSASYEENEKTAHRKEKRTVNTTCKWNFSRVIVKLDDPTTIEPTPEFVREVDKILTSPSHKQYAEFEKLFMKYGHKIPTEITLSGQLYHTDVTERVAKVNEKGHAQQVKGKFEVRINDVWGMKVGKGLGYGRGNESLNREENIYQKSSITFKATGGNVLLCQDPAKWIPTVEHWQNWDVIKNENFIPLYKILDEEQQRQIELLIPPSESKNVQKSPLRDSYSVTLQPTPTLSLTDRLQVHSSFGLIEILLAVLLLLKK</sequence>
<dbReference type="AlphaFoldDB" id="A0A815PZK4"/>
<accession>A0A815PZK4</accession>
<dbReference type="Proteomes" id="UP000681722">
    <property type="component" value="Unassembled WGS sequence"/>
</dbReference>
<reference evidence="3" key="1">
    <citation type="submission" date="2021-02" db="EMBL/GenBank/DDBJ databases">
        <authorList>
            <person name="Nowell W R."/>
        </authorList>
    </citation>
    <scope>NUCLEOTIDE SEQUENCE</scope>
</reference>
<feature type="domain" description="MACPF-like" evidence="2">
    <location>
        <begin position="63"/>
        <end position="325"/>
    </location>
</feature>
<dbReference type="Pfam" id="PF22693">
    <property type="entry name" value="MACPF_1"/>
    <property type="match status" value="1"/>
</dbReference>
<dbReference type="Proteomes" id="UP000663829">
    <property type="component" value="Unassembled WGS sequence"/>
</dbReference>
<dbReference type="InterPro" id="IPR054586">
    <property type="entry name" value="MACPF_1_fungal"/>
</dbReference>
<evidence type="ECO:0000259" key="2">
    <source>
        <dbReference type="Pfam" id="PF22693"/>
    </source>
</evidence>
<evidence type="ECO:0000256" key="1">
    <source>
        <dbReference type="SAM" id="MobiDB-lite"/>
    </source>
</evidence>
<evidence type="ECO:0000313" key="4">
    <source>
        <dbReference type="EMBL" id="CAF4327342.1"/>
    </source>
</evidence>
<feature type="region of interest" description="Disordered" evidence="1">
    <location>
        <begin position="1"/>
        <end position="27"/>
    </location>
</feature>